<proteinExistence type="inferred from homology"/>
<gene>
    <name evidence="7" type="ORF">F5X68DRAFT_268024</name>
</gene>
<evidence type="ECO:0000256" key="2">
    <source>
        <dbReference type="ARBA" id="ARBA00005587"/>
    </source>
</evidence>
<accession>A0A9P8VFW2</accession>
<dbReference type="PANTHER" id="PTHR31123">
    <property type="entry name" value="ACCUMULATION OF DYADS PROTEIN 2-RELATED"/>
    <property type="match status" value="1"/>
</dbReference>
<dbReference type="Pfam" id="PF01184">
    <property type="entry name" value="Gpr1_Fun34_YaaH"/>
    <property type="match status" value="1"/>
</dbReference>
<dbReference type="InterPro" id="IPR000791">
    <property type="entry name" value="Gpr1/Fun34/SatP-like"/>
</dbReference>
<keyword evidence="8" id="KW-1185">Reference proteome</keyword>
<feature type="transmembrane region" description="Helical" evidence="6">
    <location>
        <begin position="25"/>
        <end position="43"/>
    </location>
</feature>
<comment type="subcellular location">
    <subcellularLocation>
        <location evidence="1">Membrane</location>
        <topology evidence="1">Multi-pass membrane protein</topology>
    </subcellularLocation>
</comment>
<evidence type="ECO:0000256" key="5">
    <source>
        <dbReference type="ARBA" id="ARBA00023136"/>
    </source>
</evidence>
<dbReference type="InterPro" id="IPR051633">
    <property type="entry name" value="AceTr"/>
</dbReference>
<comment type="caution">
    <text evidence="7">The sequence shown here is derived from an EMBL/GenBank/DDBJ whole genome shotgun (WGS) entry which is preliminary data.</text>
</comment>
<comment type="similarity">
    <text evidence="2">Belongs to the acetate uptake transporter (AceTr) (TC 2.A.96) family.</text>
</comment>
<dbReference type="GO" id="GO:0015123">
    <property type="term" value="F:acetate transmembrane transporter activity"/>
    <property type="evidence" value="ECO:0007669"/>
    <property type="project" value="TreeGrafter"/>
</dbReference>
<dbReference type="Proteomes" id="UP000770015">
    <property type="component" value="Unassembled WGS sequence"/>
</dbReference>
<evidence type="ECO:0000313" key="7">
    <source>
        <dbReference type="EMBL" id="KAH6689575.1"/>
    </source>
</evidence>
<dbReference type="OrthoDB" id="3648309at2759"/>
<dbReference type="EMBL" id="JAGSXJ010000007">
    <property type="protein sequence ID" value="KAH6689575.1"/>
    <property type="molecule type" value="Genomic_DNA"/>
</dbReference>
<organism evidence="7 8">
    <name type="scientific">Plectosphaerella plurivora</name>
    <dbReference type="NCBI Taxonomy" id="936078"/>
    <lineage>
        <taxon>Eukaryota</taxon>
        <taxon>Fungi</taxon>
        <taxon>Dikarya</taxon>
        <taxon>Ascomycota</taxon>
        <taxon>Pezizomycotina</taxon>
        <taxon>Sordariomycetes</taxon>
        <taxon>Hypocreomycetidae</taxon>
        <taxon>Glomerellales</taxon>
        <taxon>Plectosphaerellaceae</taxon>
        <taxon>Plectosphaerella</taxon>
    </lineage>
</organism>
<keyword evidence="4 6" id="KW-1133">Transmembrane helix</keyword>
<dbReference type="AlphaFoldDB" id="A0A9P8VFW2"/>
<protein>
    <submittedName>
        <fullName evidence="7">Uncharacterized protein</fullName>
    </submittedName>
</protein>
<keyword evidence="5 6" id="KW-0472">Membrane</keyword>
<reference evidence="7" key="1">
    <citation type="journal article" date="2021" name="Nat. Commun.">
        <title>Genetic determinants of endophytism in the Arabidopsis root mycobiome.</title>
        <authorList>
            <person name="Mesny F."/>
            <person name="Miyauchi S."/>
            <person name="Thiergart T."/>
            <person name="Pickel B."/>
            <person name="Atanasova L."/>
            <person name="Karlsson M."/>
            <person name="Huettel B."/>
            <person name="Barry K.W."/>
            <person name="Haridas S."/>
            <person name="Chen C."/>
            <person name="Bauer D."/>
            <person name="Andreopoulos W."/>
            <person name="Pangilinan J."/>
            <person name="LaButti K."/>
            <person name="Riley R."/>
            <person name="Lipzen A."/>
            <person name="Clum A."/>
            <person name="Drula E."/>
            <person name="Henrissat B."/>
            <person name="Kohler A."/>
            <person name="Grigoriev I.V."/>
            <person name="Martin F.M."/>
            <person name="Hacquard S."/>
        </authorList>
    </citation>
    <scope>NUCLEOTIDE SEQUENCE</scope>
    <source>
        <strain evidence="7">MPI-SDFR-AT-0117</strain>
    </source>
</reference>
<keyword evidence="3 6" id="KW-0812">Transmembrane</keyword>
<evidence type="ECO:0000256" key="1">
    <source>
        <dbReference type="ARBA" id="ARBA00004141"/>
    </source>
</evidence>
<dbReference type="PANTHER" id="PTHR31123:SF7">
    <property type="entry name" value="MARVEL DOMAIN-CONTAINING PROTEIN"/>
    <property type="match status" value="1"/>
</dbReference>
<evidence type="ECO:0000313" key="8">
    <source>
        <dbReference type="Proteomes" id="UP000770015"/>
    </source>
</evidence>
<evidence type="ECO:0000256" key="6">
    <source>
        <dbReference type="SAM" id="Phobius"/>
    </source>
</evidence>
<evidence type="ECO:0000256" key="3">
    <source>
        <dbReference type="ARBA" id="ARBA00022692"/>
    </source>
</evidence>
<sequence>MCGFATSLITVSFGMMNFRGVTDQTINVGNLCFVACIGLLVSAQWEMVCRNTFSYTVLSAYGTSDFYGGYGVLMLPTLNIAQPNVVYVLIFKMLELCLLIDGSSFFILAKGNPVKFSQIQQVAGDFGFVAGLLGFYTCAHYMCEEALPFRLPMGQLRKRGRKHT</sequence>
<name>A0A9P8VFW2_9PEZI</name>
<dbReference type="GO" id="GO:0005886">
    <property type="term" value="C:plasma membrane"/>
    <property type="evidence" value="ECO:0007669"/>
    <property type="project" value="TreeGrafter"/>
</dbReference>
<evidence type="ECO:0000256" key="4">
    <source>
        <dbReference type="ARBA" id="ARBA00022989"/>
    </source>
</evidence>